<comment type="caution">
    <text evidence="3">The sequence shown here is derived from an EMBL/GenBank/DDBJ whole genome shotgun (WGS) entry which is preliminary data.</text>
</comment>
<dbReference type="Proteomes" id="UP001500298">
    <property type="component" value="Unassembled WGS sequence"/>
</dbReference>
<evidence type="ECO:0000313" key="4">
    <source>
        <dbReference type="Proteomes" id="UP001500298"/>
    </source>
</evidence>
<protein>
    <submittedName>
        <fullName evidence="3">Helix-hairpin-helix domain-containing protein</fullName>
    </submittedName>
</protein>
<dbReference type="InterPro" id="IPR047967">
    <property type="entry name" value="PolX_PHP"/>
</dbReference>
<evidence type="ECO:0000313" key="3">
    <source>
        <dbReference type="EMBL" id="GAA4830815.1"/>
    </source>
</evidence>
<dbReference type="PANTHER" id="PTHR36928:SF1">
    <property type="entry name" value="PHOSPHATASE YCDX-RELATED"/>
    <property type="match status" value="1"/>
</dbReference>
<dbReference type="InterPro" id="IPR002054">
    <property type="entry name" value="DNA-dir_DNA_pol_X"/>
</dbReference>
<dbReference type="SUPFAM" id="SSF47802">
    <property type="entry name" value="DNA polymerase beta, N-terminal domain-like"/>
    <property type="match status" value="1"/>
</dbReference>
<gene>
    <name evidence="3" type="ORF">GCM10023331_15150</name>
</gene>
<dbReference type="InterPro" id="IPR050243">
    <property type="entry name" value="PHP_phosphatase"/>
</dbReference>
<dbReference type="SUPFAM" id="SSF89550">
    <property type="entry name" value="PHP domain-like"/>
    <property type="match status" value="1"/>
</dbReference>
<feature type="domain" description="Polymerase/histidinol phosphatase N-terminal" evidence="1">
    <location>
        <begin position="325"/>
        <end position="404"/>
    </location>
</feature>
<organism evidence="3 4">
    <name type="scientific">Algivirga pacifica</name>
    <dbReference type="NCBI Taxonomy" id="1162670"/>
    <lineage>
        <taxon>Bacteria</taxon>
        <taxon>Pseudomonadati</taxon>
        <taxon>Bacteroidota</taxon>
        <taxon>Cytophagia</taxon>
        <taxon>Cytophagales</taxon>
        <taxon>Flammeovirgaceae</taxon>
        <taxon>Algivirga</taxon>
    </lineage>
</organism>
<dbReference type="RefSeq" id="WP_345370618.1">
    <property type="nucleotide sequence ID" value="NZ_BAABJX010000022.1"/>
</dbReference>
<reference evidence="4" key="1">
    <citation type="journal article" date="2019" name="Int. J. Syst. Evol. Microbiol.">
        <title>The Global Catalogue of Microorganisms (GCM) 10K type strain sequencing project: providing services to taxonomists for standard genome sequencing and annotation.</title>
        <authorList>
            <consortium name="The Broad Institute Genomics Platform"/>
            <consortium name="The Broad Institute Genome Sequencing Center for Infectious Disease"/>
            <person name="Wu L."/>
            <person name="Ma J."/>
        </authorList>
    </citation>
    <scope>NUCLEOTIDE SEQUENCE [LARGE SCALE GENOMIC DNA]</scope>
    <source>
        <strain evidence="4">JCM 18326</strain>
    </source>
</reference>
<dbReference type="Gene3D" id="1.10.150.20">
    <property type="entry name" value="5' to 3' exonuclease, C-terminal subdomain"/>
    <property type="match status" value="1"/>
</dbReference>
<dbReference type="Pfam" id="PF14520">
    <property type="entry name" value="HHH_5"/>
    <property type="match status" value="1"/>
</dbReference>
<proteinExistence type="predicted"/>
<dbReference type="InterPro" id="IPR027421">
    <property type="entry name" value="DNA_pol_lamdba_lyase_dom_sf"/>
</dbReference>
<dbReference type="InterPro" id="IPR003141">
    <property type="entry name" value="Pol/His_phosphatase_N"/>
</dbReference>
<name>A0ABP9DCH9_9BACT</name>
<dbReference type="InterPro" id="IPR016195">
    <property type="entry name" value="Pol/histidinol_Pase-like"/>
</dbReference>
<dbReference type="Pfam" id="PF02811">
    <property type="entry name" value="PHP"/>
    <property type="match status" value="1"/>
</dbReference>
<dbReference type="EMBL" id="BAABJX010000022">
    <property type="protein sequence ID" value="GAA4830815.1"/>
    <property type="molecule type" value="Genomic_DNA"/>
</dbReference>
<dbReference type="PANTHER" id="PTHR36928">
    <property type="entry name" value="PHOSPHATASE YCDX-RELATED"/>
    <property type="match status" value="1"/>
</dbReference>
<dbReference type="Pfam" id="PF14716">
    <property type="entry name" value="HHH_8"/>
    <property type="match status" value="1"/>
</dbReference>
<evidence type="ECO:0000259" key="2">
    <source>
        <dbReference type="SMART" id="SM00483"/>
    </source>
</evidence>
<dbReference type="CDD" id="cd07436">
    <property type="entry name" value="PHP_PolX"/>
    <property type="match status" value="1"/>
</dbReference>
<dbReference type="InterPro" id="IPR010996">
    <property type="entry name" value="HHH_MUS81"/>
</dbReference>
<sequence>MSNKEIAAILKTAASLMEIHGANPFKVKAYASAVFNVEKAEQPLEGASKEELQKLGFSKSVAEKIAQINEEGTFEELKALTEETPAGVMDILQIKGIGGKKIGMLWKELGIESLQALEEACRANKIQALKGFGAKTEQAILDQIQFLKKNESKLHFSDAKNISDTLVQHLEEKGFNISPTGQVRRQLEVIDKMEWVLGYSDLPKVKEVLKDIPDFDYDEKASGPLNWRGVLTEQQLPIEFYLCKDDAFAQTLLLTSSAGMHLTLSNKDGKTLSEFSRKTVLATEEEYYKAMELPYFEAPLREGLFESEWIEKGVPQLVQMEDLKGILHNHTTYSDGKHTLREMAEHCKALGYQYLGITDHSKSAFYANGLSEERILEQHQEIDALNQEMKDFTIFKGIESDILNDGQLDYSDEVLASFDFVIASVHSNLKMDQKKATERILKAVINPYTTMLGHPTGRLLLKREGYPIDHKAIIDACATHNVIIEINANPWRLDLDWRWVKYALDQGVKISINPDAHKMEGYDDMQYGLYVGQKAGLTKEMTFNAMNAIEVNTFFEDRKKNIK</sequence>
<dbReference type="InterPro" id="IPR022311">
    <property type="entry name" value="PolX-like"/>
</dbReference>
<dbReference type="NCBIfam" id="NF006375">
    <property type="entry name" value="PRK08609.1"/>
    <property type="match status" value="1"/>
</dbReference>
<keyword evidence="4" id="KW-1185">Reference proteome</keyword>
<dbReference type="Gene3D" id="3.20.20.140">
    <property type="entry name" value="Metal-dependent hydrolases"/>
    <property type="match status" value="1"/>
</dbReference>
<dbReference type="SMART" id="SM00483">
    <property type="entry name" value="POLXc"/>
    <property type="match status" value="1"/>
</dbReference>
<feature type="domain" description="DNA-directed DNA polymerase X" evidence="2">
    <location>
        <begin position="1"/>
        <end position="302"/>
    </location>
</feature>
<dbReference type="PIRSF" id="PIRSF005047">
    <property type="entry name" value="UCP005047_YshC"/>
    <property type="match status" value="1"/>
</dbReference>
<dbReference type="InterPro" id="IPR004013">
    <property type="entry name" value="PHP_dom"/>
</dbReference>
<accession>A0ABP9DCH9</accession>
<dbReference type="Gene3D" id="1.10.150.110">
    <property type="entry name" value="DNA polymerase beta, N-terminal domain-like"/>
    <property type="match status" value="1"/>
</dbReference>
<evidence type="ECO:0000259" key="1">
    <source>
        <dbReference type="SMART" id="SM00481"/>
    </source>
</evidence>
<dbReference type="SMART" id="SM00481">
    <property type="entry name" value="POLIIIAc"/>
    <property type="match status" value="1"/>
</dbReference>